<reference evidence="6 7" key="1">
    <citation type="submission" date="2019-06" db="EMBL/GenBank/DDBJ databases">
        <title>A chromosomal-level reference genome of Carpinus fangiana (Coryloideae, Betulaceae).</title>
        <authorList>
            <person name="Yang X."/>
            <person name="Wang Z."/>
            <person name="Zhang L."/>
            <person name="Hao G."/>
            <person name="Liu J."/>
            <person name="Yang Y."/>
        </authorList>
    </citation>
    <scope>NUCLEOTIDE SEQUENCE [LARGE SCALE GENOMIC DNA]</scope>
    <source>
        <strain evidence="6">Cfa_2016G</strain>
        <tissue evidence="6">Leaf</tissue>
    </source>
</reference>
<dbReference type="Proteomes" id="UP000327013">
    <property type="component" value="Unassembled WGS sequence"/>
</dbReference>
<feature type="domain" description="SP-RING-type" evidence="5">
    <location>
        <begin position="964"/>
        <end position="1007"/>
    </location>
</feature>
<sequence>MSSASRRRQRDNEPSAADVRATNRTTHLFVGNRQYGWMSNTSATATPTNPVVRNRASPSQSASTSLPPQPETSPPQPLSTSIDAPTPRPPPGSVNASHPSATTSTASSPPSQSNTASKSVSDAPQSQYPPQPPAQQLRQSVYPDGTVPTSHPQATQADSCMGTSNNSSSTVPGNISPFAHASRSIPSAGAVDQVELSATAVAHLPPPNITTQPERGETRPPSALDRSSESMPIGVHPRMRAVALPPLTVRPPNQNVLPSPTPSNDEGKSSSAVRQSSASVTSGQQQHQHRPSTTSLNGISINSPVLLSQQRQFSSEPFPSPTTPIIQSHQTVVYDPIILRHPDSDGLLAACPGNKNMEKLVSHFREATHPATLDQCFIQFMQLRCFACFPNALPRDIASIPNIHAVFALLDQAISPLPSYPMTKLLPLLAPLVNTTVRSAQTIKAIQSNYALVRASLEALAEKYVAISKWVREDKSAFIWEDLVLTFRIPSRILRRELERHFLVTTYPDILRAEPRFLDVIWNTLGSNEQEHSQRQSLGAHVTGRSAAHAMTYYRTQLRSLLAAFSGGSPRDQNAVPNPARSGDLAPEVGSVAQAVQSQVHRETRSLAEFETLCRQFGIDPTTFTSDALRSQVFSQLLAAAQTGSQPQATRPQVILRTQLPAHSPTQVRPFIAPVPPQLGASGHRLVHAQQARQSVQHHQDGFHFSPWRTTRNSFFPRPNVAPSQATPHQPGKYSLHQAHLNSPELQFAEPYQQTFYRVVRAFALPPSTITNPDPSPDLPPEYFYNPPQQWNFLLSESVSARLAKSSIGDNQRVRLANSNSITIRLRCCRHVGTTDWMTQDPHWPAATNFSVNGTRLHPRLKLNHGRDLPIDITDAVRAGQNIVEFTSARPKHKPVAGYAIAVEMVGLTSHDQVLNDCKKLSAKDSWQALREKFSQTDDDDEVMCLNETLTISVVDLFLQRIWDTPARGAQCRHPECFDLETFLATRSRIKPNQPSSVDDWRCPFCKGDASPNALIIDEWMLGVREELARQQKLDARAIEVDENGAWKVKDESKATSSGTKRKASEETAEQGASATKRIEPVVISLD</sequence>
<feature type="compositionally biased region" description="Pro residues" evidence="4">
    <location>
        <begin position="67"/>
        <end position="77"/>
    </location>
</feature>
<comment type="caution">
    <text evidence="6">The sequence shown here is derived from an EMBL/GenBank/DDBJ whole genome shotgun (WGS) entry which is preliminary data.</text>
</comment>
<organism evidence="6 7">
    <name type="scientific">Carpinus fangiana</name>
    <dbReference type="NCBI Taxonomy" id="176857"/>
    <lineage>
        <taxon>Eukaryota</taxon>
        <taxon>Viridiplantae</taxon>
        <taxon>Streptophyta</taxon>
        <taxon>Embryophyta</taxon>
        <taxon>Tracheophyta</taxon>
        <taxon>Spermatophyta</taxon>
        <taxon>Magnoliopsida</taxon>
        <taxon>eudicotyledons</taxon>
        <taxon>Gunneridae</taxon>
        <taxon>Pentapetalae</taxon>
        <taxon>rosids</taxon>
        <taxon>fabids</taxon>
        <taxon>Fagales</taxon>
        <taxon>Betulaceae</taxon>
        <taxon>Carpinus</taxon>
    </lineage>
</organism>
<dbReference type="Gene3D" id="3.30.40.10">
    <property type="entry name" value="Zinc/RING finger domain, C3HC4 (zinc finger)"/>
    <property type="match status" value="1"/>
</dbReference>
<feature type="region of interest" description="Disordered" evidence="4">
    <location>
        <begin position="1047"/>
        <end position="1087"/>
    </location>
</feature>
<feature type="region of interest" description="Disordered" evidence="4">
    <location>
        <begin position="198"/>
        <end position="299"/>
    </location>
</feature>
<proteinExistence type="predicted"/>
<evidence type="ECO:0000256" key="3">
    <source>
        <dbReference type="ARBA" id="ARBA00022833"/>
    </source>
</evidence>
<feature type="compositionally biased region" description="Low complexity" evidence="4">
    <location>
        <begin position="269"/>
        <end position="282"/>
    </location>
</feature>
<protein>
    <recommendedName>
        <fullName evidence="5">SP-RING-type domain-containing protein</fullName>
    </recommendedName>
</protein>
<dbReference type="Pfam" id="PF02891">
    <property type="entry name" value="zf-MIZ"/>
    <property type="match status" value="1"/>
</dbReference>
<dbReference type="EMBL" id="VIBQ01000038">
    <property type="protein sequence ID" value="KAB8446209.1"/>
    <property type="molecule type" value="Genomic_DNA"/>
</dbReference>
<dbReference type="PANTHER" id="PTHR10782:SF4">
    <property type="entry name" value="TONALLI, ISOFORM E"/>
    <property type="match status" value="1"/>
</dbReference>
<feature type="compositionally biased region" description="Polar residues" evidence="4">
    <location>
        <begin position="251"/>
        <end position="264"/>
    </location>
</feature>
<keyword evidence="7" id="KW-1185">Reference proteome</keyword>
<dbReference type="AlphaFoldDB" id="A0A5N6L2V9"/>
<dbReference type="GO" id="GO:0061665">
    <property type="term" value="F:SUMO ligase activity"/>
    <property type="evidence" value="ECO:0007669"/>
    <property type="project" value="TreeGrafter"/>
</dbReference>
<feature type="compositionally biased region" description="Low complexity" evidence="4">
    <location>
        <begin position="96"/>
        <end position="126"/>
    </location>
</feature>
<dbReference type="GO" id="GO:0000785">
    <property type="term" value="C:chromatin"/>
    <property type="evidence" value="ECO:0007669"/>
    <property type="project" value="TreeGrafter"/>
</dbReference>
<evidence type="ECO:0000256" key="1">
    <source>
        <dbReference type="ARBA" id="ARBA00022723"/>
    </source>
</evidence>
<gene>
    <name evidence="6" type="ORF">FH972_025191</name>
</gene>
<accession>A0A5N6L2V9</accession>
<evidence type="ECO:0000313" key="6">
    <source>
        <dbReference type="EMBL" id="KAB8446209.1"/>
    </source>
</evidence>
<feature type="compositionally biased region" description="Polar residues" evidence="4">
    <location>
        <begin position="37"/>
        <end position="62"/>
    </location>
</feature>
<dbReference type="GO" id="GO:0008270">
    <property type="term" value="F:zinc ion binding"/>
    <property type="evidence" value="ECO:0007669"/>
    <property type="project" value="UniProtKB-KW"/>
</dbReference>
<name>A0A5N6L2V9_9ROSI</name>
<keyword evidence="3" id="KW-0862">Zinc</keyword>
<dbReference type="InterPro" id="IPR004181">
    <property type="entry name" value="Znf_MIZ"/>
</dbReference>
<feature type="region of interest" description="Disordered" evidence="4">
    <location>
        <begin position="1"/>
        <end position="181"/>
    </location>
</feature>
<evidence type="ECO:0000256" key="4">
    <source>
        <dbReference type="SAM" id="MobiDB-lite"/>
    </source>
</evidence>
<keyword evidence="1" id="KW-0479">Metal-binding</keyword>
<keyword evidence="2" id="KW-0863">Zinc-finger</keyword>
<dbReference type="OrthoDB" id="27975at2759"/>
<evidence type="ECO:0000256" key="2">
    <source>
        <dbReference type="ARBA" id="ARBA00022771"/>
    </source>
</evidence>
<evidence type="ECO:0000259" key="5">
    <source>
        <dbReference type="Pfam" id="PF02891"/>
    </source>
</evidence>
<dbReference type="PANTHER" id="PTHR10782">
    <property type="entry name" value="ZINC FINGER MIZ DOMAIN-CONTAINING PROTEIN"/>
    <property type="match status" value="1"/>
</dbReference>
<evidence type="ECO:0000313" key="7">
    <source>
        <dbReference type="Proteomes" id="UP000327013"/>
    </source>
</evidence>
<dbReference type="InterPro" id="IPR013083">
    <property type="entry name" value="Znf_RING/FYVE/PHD"/>
</dbReference>
<feature type="compositionally biased region" description="Polar residues" evidence="4">
    <location>
        <begin position="283"/>
        <end position="299"/>
    </location>
</feature>
<dbReference type="GO" id="GO:0016925">
    <property type="term" value="P:protein sumoylation"/>
    <property type="evidence" value="ECO:0007669"/>
    <property type="project" value="TreeGrafter"/>
</dbReference>
<feature type="compositionally biased region" description="Polar residues" evidence="4">
    <location>
        <begin position="147"/>
        <end position="173"/>
    </location>
</feature>